<dbReference type="Pfam" id="PF00072">
    <property type="entry name" value="Response_reg"/>
    <property type="match status" value="1"/>
</dbReference>
<dbReference type="PROSITE" id="PS50043">
    <property type="entry name" value="HTH_LUXR_2"/>
    <property type="match status" value="1"/>
</dbReference>
<dbReference type="OrthoDB" id="8585266at2"/>
<dbReference type="InterPro" id="IPR036388">
    <property type="entry name" value="WH-like_DNA-bd_sf"/>
</dbReference>
<dbReference type="GO" id="GO:0003677">
    <property type="term" value="F:DNA binding"/>
    <property type="evidence" value="ECO:0007669"/>
    <property type="project" value="UniProtKB-KW"/>
</dbReference>
<feature type="modified residue" description="4-aspartylphosphate" evidence="3">
    <location>
        <position position="56"/>
    </location>
</feature>
<dbReference type="CDD" id="cd06170">
    <property type="entry name" value="LuxR_C_like"/>
    <property type="match status" value="1"/>
</dbReference>
<dbReference type="PANTHER" id="PTHR43214:SF17">
    <property type="entry name" value="TRANSCRIPTIONAL REGULATORY PROTEIN RCSB"/>
    <property type="match status" value="1"/>
</dbReference>
<dbReference type="InterPro" id="IPR058245">
    <property type="entry name" value="NreC/VraR/RcsB-like_REC"/>
</dbReference>
<dbReference type="PRINTS" id="PR00038">
    <property type="entry name" value="HTHLUXR"/>
</dbReference>
<keyword evidence="1 3" id="KW-0597">Phosphoprotein</keyword>
<feature type="domain" description="HTH luxR-type" evidence="4">
    <location>
        <begin position="149"/>
        <end position="214"/>
    </location>
</feature>
<protein>
    <submittedName>
        <fullName evidence="6">LuxR family transcriptional regulator</fullName>
    </submittedName>
</protein>
<dbReference type="InterPro" id="IPR000792">
    <property type="entry name" value="Tscrpt_reg_LuxR_C"/>
</dbReference>
<dbReference type="Gene3D" id="1.10.10.10">
    <property type="entry name" value="Winged helix-like DNA-binding domain superfamily/Winged helix DNA-binding domain"/>
    <property type="match status" value="1"/>
</dbReference>
<dbReference type="GO" id="GO:0006355">
    <property type="term" value="P:regulation of DNA-templated transcription"/>
    <property type="evidence" value="ECO:0007669"/>
    <property type="project" value="InterPro"/>
</dbReference>
<evidence type="ECO:0000313" key="7">
    <source>
        <dbReference type="Proteomes" id="UP000075613"/>
    </source>
</evidence>
<dbReference type="GO" id="GO:0000160">
    <property type="term" value="P:phosphorelay signal transduction system"/>
    <property type="evidence" value="ECO:0007669"/>
    <property type="project" value="InterPro"/>
</dbReference>
<evidence type="ECO:0000259" key="5">
    <source>
        <dbReference type="PROSITE" id="PS50110"/>
    </source>
</evidence>
<evidence type="ECO:0000256" key="2">
    <source>
        <dbReference type="ARBA" id="ARBA00023125"/>
    </source>
</evidence>
<dbReference type="RefSeq" id="WP_062126046.1">
    <property type="nucleotide sequence ID" value="NZ_LRBG01000004.1"/>
</dbReference>
<keyword evidence="7" id="KW-1185">Reference proteome</keyword>
<dbReference type="PANTHER" id="PTHR43214">
    <property type="entry name" value="TWO-COMPONENT RESPONSE REGULATOR"/>
    <property type="match status" value="1"/>
</dbReference>
<accession>A0A149PYQ8</accession>
<dbReference type="EMBL" id="LRBG01000004">
    <property type="protein sequence ID" value="KXU90133.1"/>
    <property type="molecule type" value="Genomic_DNA"/>
</dbReference>
<gene>
    <name evidence="6" type="ORF">CI15_08205</name>
</gene>
<dbReference type="AlphaFoldDB" id="A0A149PYQ8"/>
<dbReference type="CDD" id="cd17535">
    <property type="entry name" value="REC_NarL-like"/>
    <property type="match status" value="1"/>
</dbReference>
<evidence type="ECO:0000256" key="1">
    <source>
        <dbReference type="ARBA" id="ARBA00022553"/>
    </source>
</evidence>
<dbReference type="InterPro" id="IPR016032">
    <property type="entry name" value="Sig_transdc_resp-reg_C-effctor"/>
</dbReference>
<dbReference type="SMART" id="SM00448">
    <property type="entry name" value="REC"/>
    <property type="match status" value="1"/>
</dbReference>
<dbReference type="PROSITE" id="PS50110">
    <property type="entry name" value="RESPONSE_REGULATORY"/>
    <property type="match status" value="1"/>
</dbReference>
<sequence>MANLRIILADDHPFVLLGLKSTLERYEGLSVVGQALTPTALIALLQRTRCDVLAVDLSMPELAGDIGDGLGLIRRIRGEWPSLRVVVVTAQTNAAMLRVIAADGSISLLGKADSLEELPSAICDSARGARYLGRSVSETLARSQQDDGRVVSAPLLSKRQTDILRRLVSGESIAQIAAALGCHRRTVSRQKREAMARLGVTDDPALFSSVRACGKVLLEPEN</sequence>
<dbReference type="InterPro" id="IPR001789">
    <property type="entry name" value="Sig_transdc_resp-reg_receiver"/>
</dbReference>
<evidence type="ECO:0000313" key="6">
    <source>
        <dbReference type="EMBL" id="KXU90133.1"/>
    </source>
</evidence>
<evidence type="ECO:0000259" key="4">
    <source>
        <dbReference type="PROSITE" id="PS50043"/>
    </source>
</evidence>
<keyword evidence="2" id="KW-0238">DNA-binding</keyword>
<organism evidence="6 7">
    <name type="scientific">Paraburkholderia monticola</name>
    <dbReference type="NCBI Taxonomy" id="1399968"/>
    <lineage>
        <taxon>Bacteria</taxon>
        <taxon>Pseudomonadati</taxon>
        <taxon>Pseudomonadota</taxon>
        <taxon>Betaproteobacteria</taxon>
        <taxon>Burkholderiales</taxon>
        <taxon>Burkholderiaceae</taxon>
        <taxon>Paraburkholderia</taxon>
    </lineage>
</organism>
<dbReference type="InterPro" id="IPR011006">
    <property type="entry name" value="CheY-like_superfamily"/>
</dbReference>
<dbReference type="InterPro" id="IPR039420">
    <property type="entry name" value="WalR-like"/>
</dbReference>
<feature type="domain" description="Response regulatory" evidence="5">
    <location>
        <begin position="5"/>
        <end position="126"/>
    </location>
</feature>
<reference evidence="6 7" key="1">
    <citation type="journal article" date="2015" name="Int. J. Syst. Evol. Microbiol.">
        <title>Burkholderia monticola sp. nov., isolated from mountain soil.</title>
        <authorList>
            <person name="Baek I."/>
            <person name="Seo B."/>
            <person name="Lee I."/>
            <person name="Yi H."/>
            <person name="Chun J."/>
        </authorList>
    </citation>
    <scope>NUCLEOTIDE SEQUENCE [LARGE SCALE GENOMIC DNA]</scope>
    <source>
        <strain evidence="6 7">JC2948</strain>
    </source>
</reference>
<comment type="caution">
    <text evidence="6">The sequence shown here is derived from an EMBL/GenBank/DDBJ whole genome shotgun (WGS) entry which is preliminary data.</text>
</comment>
<dbReference type="STRING" id="1399968.CI15_08205"/>
<dbReference type="Gene3D" id="3.40.50.2300">
    <property type="match status" value="1"/>
</dbReference>
<dbReference type="Proteomes" id="UP000075613">
    <property type="component" value="Unassembled WGS sequence"/>
</dbReference>
<dbReference type="Pfam" id="PF00196">
    <property type="entry name" value="GerE"/>
    <property type="match status" value="1"/>
</dbReference>
<proteinExistence type="predicted"/>
<evidence type="ECO:0000256" key="3">
    <source>
        <dbReference type="PROSITE-ProRule" id="PRU00169"/>
    </source>
</evidence>
<dbReference type="SMART" id="SM00421">
    <property type="entry name" value="HTH_LUXR"/>
    <property type="match status" value="1"/>
</dbReference>
<dbReference type="SUPFAM" id="SSF52172">
    <property type="entry name" value="CheY-like"/>
    <property type="match status" value="1"/>
</dbReference>
<dbReference type="SUPFAM" id="SSF46894">
    <property type="entry name" value="C-terminal effector domain of the bipartite response regulators"/>
    <property type="match status" value="1"/>
</dbReference>
<name>A0A149PYQ8_9BURK</name>